<proteinExistence type="predicted"/>
<comment type="caution">
    <text evidence="2">The sequence shown here is derived from an EMBL/GenBank/DDBJ whole genome shotgun (WGS) entry which is preliminary data.</text>
</comment>
<feature type="region of interest" description="Disordered" evidence="1">
    <location>
        <begin position="229"/>
        <end position="269"/>
    </location>
</feature>
<keyword evidence="3" id="KW-1185">Reference proteome</keyword>
<protein>
    <submittedName>
        <fullName evidence="2">Uncharacterized protein</fullName>
    </submittedName>
</protein>
<evidence type="ECO:0000313" key="3">
    <source>
        <dbReference type="Proteomes" id="UP001162131"/>
    </source>
</evidence>
<gene>
    <name evidence="2" type="ORF">BSTOLATCC_MIC43071</name>
</gene>
<dbReference type="AlphaFoldDB" id="A0AAU9JQ04"/>
<feature type="compositionally biased region" description="Polar residues" evidence="1">
    <location>
        <begin position="260"/>
        <end position="269"/>
    </location>
</feature>
<sequence>MKQSHSNSRIKIRAKNIDTSIQSSHKYSFSEINSPNEFQTLSKSSSVKDPFLNMRQAGLGVPTLRPSCPPKKSASRNSICNLPAPKMSLPSKLKLNIQSPCLSSRTPNKPKIALSRNNSAYDLLAPIIETSSRKSLIPFSPKTKIRIPNMEKDLLLKSQRNCEGMTRRDLKTPNFNTNAYQKHCNTSESESYGSESTVLPQSGEISIYEGGVERSESNADAYERIKKLMTENEKGEEESPYDVSFGMFENSSSRKRRLWRQSSMASSRK</sequence>
<evidence type="ECO:0000256" key="1">
    <source>
        <dbReference type="SAM" id="MobiDB-lite"/>
    </source>
</evidence>
<accession>A0AAU9JQ04</accession>
<organism evidence="2 3">
    <name type="scientific">Blepharisma stoltei</name>
    <dbReference type="NCBI Taxonomy" id="1481888"/>
    <lineage>
        <taxon>Eukaryota</taxon>
        <taxon>Sar</taxon>
        <taxon>Alveolata</taxon>
        <taxon>Ciliophora</taxon>
        <taxon>Postciliodesmatophora</taxon>
        <taxon>Heterotrichea</taxon>
        <taxon>Heterotrichida</taxon>
        <taxon>Blepharismidae</taxon>
        <taxon>Blepharisma</taxon>
    </lineage>
</organism>
<reference evidence="2" key="1">
    <citation type="submission" date="2021-09" db="EMBL/GenBank/DDBJ databases">
        <authorList>
            <consortium name="AG Swart"/>
            <person name="Singh M."/>
            <person name="Singh A."/>
            <person name="Seah K."/>
            <person name="Emmerich C."/>
        </authorList>
    </citation>
    <scope>NUCLEOTIDE SEQUENCE</scope>
    <source>
        <strain evidence="2">ATCC30299</strain>
    </source>
</reference>
<evidence type="ECO:0000313" key="2">
    <source>
        <dbReference type="EMBL" id="CAG9327074.1"/>
    </source>
</evidence>
<dbReference type="Proteomes" id="UP001162131">
    <property type="component" value="Unassembled WGS sequence"/>
</dbReference>
<name>A0AAU9JQ04_9CILI</name>
<dbReference type="EMBL" id="CAJZBQ010000042">
    <property type="protein sequence ID" value="CAG9327074.1"/>
    <property type="molecule type" value="Genomic_DNA"/>
</dbReference>